<dbReference type="PANTHER" id="PTHR30386">
    <property type="entry name" value="MEMBRANE FUSION SUBUNIT OF EMRAB-TOLC MULTIDRUG EFFLUX PUMP"/>
    <property type="match status" value="1"/>
</dbReference>
<dbReference type="Gene3D" id="2.40.50.100">
    <property type="match status" value="1"/>
</dbReference>
<evidence type="ECO:0000256" key="2">
    <source>
        <dbReference type="ARBA" id="ARBA00022692"/>
    </source>
</evidence>
<proteinExistence type="predicted"/>
<feature type="transmembrane region" description="Helical" evidence="6">
    <location>
        <begin position="28"/>
        <end position="46"/>
    </location>
</feature>
<evidence type="ECO:0000256" key="1">
    <source>
        <dbReference type="ARBA" id="ARBA00004167"/>
    </source>
</evidence>
<protein>
    <recommendedName>
        <fullName evidence="9">HlyD family efflux transporter periplasmic adaptor subunit</fullName>
    </recommendedName>
</protein>
<dbReference type="InterPro" id="IPR050739">
    <property type="entry name" value="MFP"/>
</dbReference>
<evidence type="ECO:0000256" key="5">
    <source>
        <dbReference type="SAM" id="Coils"/>
    </source>
</evidence>
<dbReference type="PANTHER" id="PTHR30386:SF26">
    <property type="entry name" value="TRANSPORT PROTEIN COMB"/>
    <property type="match status" value="1"/>
</dbReference>
<name>A0A2I6S6N0_9RHOO</name>
<keyword evidence="2 6" id="KW-0812">Transmembrane</keyword>
<keyword evidence="5" id="KW-0175">Coiled coil</keyword>
<organism evidence="7 8">
    <name type="scientific">Pseudazoarcus pumilus</name>
    <dbReference type="NCBI Taxonomy" id="2067960"/>
    <lineage>
        <taxon>Bacteria</taxon>
        <taxon>Pseudomonadati</taxon>
        <taxon>Pseudomonadota</taxon>
        <taxon>Betaproteobacteria</taxon>
        <taxon>Rhodocyclales</taxon>
        <taxon>Zoogloeaceae</taxon>
        <taxon>Pseudazoarcus</taxon>
    </lineage>
</organism>
<dbReference type="OrthoDB" id="7341345at2"/>
<evidence type="ECO:0008006" key="9">
    <source>
        <dbReference type="Google" id="ProtNLM"/>
    </source>
</evidence>
<keyword evidence="4 6" id="KW-0472">Membrane</keyword>
<dbReference type="RefSeq" id="WP_102246978.1">
    <property type="nucleotide sequence ID" value="NZ_CP025682.1"/>
</dbReference>
<dbReference type="KEGG" id="atw:C0099_08185"/>
<accession>A0A2I6S6N0</accession>
<dbReference type="Proteomes" id="UP000242205">
    <property type="component" value="Chromosome"/>
</dbReference>
<keyword evidence="8" id="KW-1185">Reference proteome</keyword>
<dbReference type="EMBL" id="CP025682">
    <property type="protein sequence ID" value="AUN94912.1"/>
    <property type="molecule type" value="Genomic_DNA"/>
</dbReference>
<dbReference type="AlphaFoldDB" id="A0A2I6S6N0"/>
<sequence>MRALKSKRRLDTLVSEARLRRSGRIGKVFYFSVVLAVCFYLLHVLAANRLYLQAPGSVTKDNVVLAPDYNGMVVDVLVEDGQTVHADMAVAQLRSIDVLADVADLVIDVNRLSGDLATRRSRLNVLDTLIPTARVRVATLRDSLVDSKKLLQQGYSTRKRLEDLEEKYYEAERELSQLQAERGTLAEEIARGEQNYAVAGASLAQLRSHYAEGLIRASIGGTVSELDIHPGQIVPRGTPLMRILSGPAYVVGFMEPGRLFRAEVGDEVFVRVGLTQVRGEIVEILGIAPAIPSEFQISFDSTQRMQQFRVRVDDGLPAEMPLFTTVKVTGTWNVVSRVVALLQALRAPDETGR</sequence>
<evidence type="ECO:0000256" key="3">
    <source>
        <dbReference type="ARBA" id="ARBA00022989"/>
    </source>
</evidence>
<reference evidence="7 8" key="1">
    <citation type="submission" date="2018-01" db="EMBL/GenBank/DDBJ databases">
        <authorList>
            <person name="Fu G.-Y."/>
        </authorList>
    </citation>
    <scope>NUCLEOTIDE SEQUENCE [LARGE SCALE GENOMIC DNA]</scope>
    <source>
        <strain evidence="7 8">SY39</strain>
    </source>
</reference>
<dbReference type="Gene3D" id="1.10.287.470">
    <property type="entry name" value="Helix hairpin bin"/>
    <property type="match status" value="1"/>
</dbReference>
<evidence type="ECO:0000256" key="4">
    <source>
        <dbReference type="ARBA" id="ARBA00023136"/>
    </source>
</evidence>
<evidence type="ECO:0000313" key="7">
    <source>
        <dbReference type="EMBL" id="AUN94912.1"/>
    </source>
</evidence>
<feature type="coiled-coil region" evidence="5">
    <location>
        <begin position="161"/>
        <end position="195"/>
    </location>
</feature>
<comment type="subcellular location">
    <subcellularLocation>
        <location evidence="1">Membrane</location>
        <topology evidence="1">Single-pass membrane protein</topology>
    </subcellularLocation>
</comment>
<gene>
    <name evidence="7" type="ORF">C0099_08185</name>
</gene>
<keyword evidence="3 6" id="KW-1133">Transmembrane helix</keyword>
<evidence type="ECO:0000313" key="8">
    <source>
        <dbReference type="Proteomes" id="UP000242205"/>
    </source>
</evidence>
<dbReference type="GO" id="GO:0016020">
    <property type="term" value="C:membrane"/>
    <property type="evidence" value="ECO:0007669"/>
    <property type="project" value="UniProtKB-SubCell"/>
</dbReference>
<evidence type="ECO:0000256" key="6">
    <source>
        <dbReference type="SAM" id="Phobius"/>
    </source>
</evidence>